<evidence type="ECO:0000256" key="6">
    <source>
        <dbReference type="SAM" id="Phobius"/>
    </source>
</evidence>
<dbReference type="PANTHER" id="PTHR42893:SF46">
    <property type="entry name" value="PROTEIN DETOXIFICATION 44, CHLOROPLASTIC"/>
    <property type="match status" value="1"/>
</dbReference>
<dbReference type="AlphaFoldDB" id="A0A6N4DFZ8"/>
<evidence type="ECO:0000256" key="2">
    <source>
        <dbReference type="ARBA" id="ARBA00010199"/>
    </source>
</evidence>
<feature type="transmembrane region" description="Helical" evidence="6">
    <location>
        <begin position="63"/>
        <end position="85"/>
    </location>
</feature>
<reference evidence="7 8" key="1">
    <citation type="submission" date="2018-03" db="EMBL/GenBank/DDBJ databases">
        <title>Cross-interface Injection: A General Nanoliter Liquid Handling Method Applied to Single Cells Genome Amplification Automated Nanoliter Liquid Handling Applied to Single Cell Multiple Displacement Amplification.</title>
        <authorList>
            <person name="Yun J."/>
            <person name="Xu P."/>
            <person name="Xu J."/>
            <person name="Dai X."/>
            <person name="Wang Y."/>
            <person name="Zheng X."/>
            <person name="Cao C."/>
            <person name="Yi Q."/>
            <person name="Zhu Y."/>
            <person name="Wang L."/>
            <person name="Dong Z."/>
            <person name="Huang Y."/>
            <person name="Huang L."/>
            <person name="Du W."/>
        </authorList>
    </citation>
    <scope>NUCLEOTIDE SEQUENCE [LARGE SCALE GENOMIC DNA]</scope>
    <source>
        <strain evidence="7 8">A9-4</strain>
    </source>
</reference>
<comment type="caution">
    <text evidence="7">The sequence shown here is derived from an EMBL/GenBank/DDBJ whole genome shotgun (WGS) entry which is preliminary data.</text>
</comment>
<dbReference type="PANTHER" id="PTHR42893">
    <property type="entry name" value="PROTEIN DETOXIFICATION 44, CHLOROPLASTIC-RELATED"/>
    <property type="match status" value="1"/>
</dbReference>
<dbReference type="GO" id="GO:0015297">
    <property type="term" value="F:antiporter activity"/>
    <property type="evidence" value="ECO:0007669"/>
    <property type="project" value="InterPro"/>
</dbReference>
<name>A0A6N4DFZ8_9GAMM</name>
<dbReference type="GO" id="GO:0005886">
    <property type="term" value="C:plasma membrane"/>
    <property type="evidence" value="ECO:0007669"/>
    <property type="project" value="TreeGrafter"/>
</dbReference>
<keyword evidence="3 6" id="KW-0812">Transmembrane</keyword>
<organism evidence="7 8">
    <name type="scientific">Pseudidiomarina aestuarii</name>
    <dbReference type="NCBI Taxonomy" id="624146"/>
    <lineage>
        <taxon>Bacteria</taxon>
        <taxon>Pseudomonadati</taxon>
        <taxon>Pseudomonadota</taxon>
        <taxon>Gammaproteobacteria</taxon>
        <taxon>Alteromonadales</taxon>
        <taxon>Idiomarinaceae</taxon>
        <taxon>Pseudidiomarina</taxon>
    </lineage>
</organism>
<feature type="transmembrane region" description="Helical" evidence="6">
    <location>
        <begin position="257"/>
        <end position="276"/>
    </location>
</feature>
<feature type="transmembrane region" description="Helical" evidence="6">
    <location>
        <begin position="430"/>
        <end position="450"/>
    </location>
</feature>
<feature type="transmembrane region" description="Helical" evidence="6">
    <location>
        <begin position="369"/>
        <end position="386"/>
    </location>
</feature>
<dbReference type="CDD" id="cd13136">
    <property type="entry name" value="MATE_DinF_like"/>
    <property type="match status" value="1"/>
</dbReference>
<gene>
    <name evidence="7" type="ORF">C9928_01255</name>
</gene>
<feature type="transmembrane region" description="Helical" evidence="6">
    <location>
        <begin position="325"/>
        <end position="349"/>
    </location>
</feature>
<sequence length="459" mass="50294">MASHKPTTRIDTHSSSQQWLGWGSRGDHRRIFAIALPMIISNIAAPLLGLVDTAIIGHLPESIYLSAVALGAMVVSFVFLLAIFLRMTTTAEAAQAFGAEDQPATERTLVHGLWLAWGLGVLLIVGGPGIIAGAWWIIQPSEELRLLASEYISIRLWAAPAALTNLVVLGVLLGRQQSKRAMVLVIFTNAVNVVGDVILIIGLGMTVAGAAWASVIAELATALLGLAMLKPLLPAIGPLWRVQRDHLRRFASMNRDVFIRSLLLQLCMAVMTGYAARFGAVLVAANAVLMQFLLLISLGLDGIAYAVEALVGAARGRKNSEEIRFWMRLTLVWSCIFACLYSLTFWLAGNWIIQTLTDLPDVIAVANRYLIWLWILPLLGHWSYYFDGVYIGLGLTQAMRDTMAISALLVFVPVWLGGQALLENNNANHGLWLALSLFLLARGVSQYWMLTRRYAVLLK</sequence>
<feature type="transmembrane region" description="Helical" evidence="6">
    <location>
        <begin position="288"/>
        <end position="313"/>
    </location>
</feature>
<dbReference type="InterPro" id="IPR002528">
    <property type="entry name" value="MATE_fam"/>
</dbReference>
<feature type="transmembrane region" description="Helical" evidence="6">
    <location>
        <begin position="31"/>
        <end position="51"/>
    </location>
</feature>
<feature type="transmembrane region" description="Helical" evidence="6">
    <location>
        <begin position="181"/>
        <end position="205"/>
    </location>
</feature>
<evidence type="ECO:0000256" key="4">
    <source>
        <dbReference type="ARBA" id="ARBA00022989"/>
    </source>
</evidence>
<protein>
    <submittedName>
        <fullName evidence="7">MATE family efflux transporter</fullName>
    </submittedName>
</protein>
<feature type="transmembrane region" description="Helical" evidence="6">
    <location>
        <begin position="114"/>
        <end position="137"/>
    </location>
</feature>
<dbReference type="NCBIfam" id="TIGR00797">
    <property type="entry name" value="matE"/>
    <property type="match status" value="1"/>
</dbReference>
<evidence type="ECO:0000256" key="1">
    <source>
        <dbReference type="ARBA" id="ARBA00004141"/>
    </source>
</evidence>
<dbReference type="Proteomes" id="UP000241514">
    <property type="component" value="Unassembled WGS sequence"/>
</dbReference>
<feature type="transmembrane region" description="Helical" evidence="6">
    <location>
        <begin position="398"/>
        <end position="418"/>
    </location>
</feature>
<dbReference type="InterPro" id="IPR044644">
    <property type="entry name" value="DinF-like"/>
</dbReference>
<dbReference type="EMBL" id="PYVG01000004">
    <property type="protein sequence ID" value="PTB90039.1"/>
    <property type="molecule type" value="Genomic_DNA"/>
</dbReference>
<evidence type="ECO:0000256" key="5">
    <source>
        <dbReference type="ARBA" id="ARBA00023136"/>
    </source>
</evidence>
<accession>A0A6N4DFZ8</accession>
<evidence type="ECO:0000313" key="7">
    <source>
        <dbReference type="EMBL" id="PTB90039.1"/>
    </source>
</evidence>
<keyword evidence="5 6" id="KW-0472">Membrane</keyword>
<comment type="subcellular location">
    <subcellularLocation>
        <location evidence="1">Membrane</location>
        <topology evidence="1">Multi-pass membrane protein</topology>
    </subcellularLocation>
</comment>
<proteinExistence type="inferred from homology"/>
<evidence type="ECO:0000313" key="8">
    <source>
        <dbReference type="Proteomes" id="UP000241514"/>
    </source>
</evidence>
<evidence type="ECO:0000256" key="3">
    <source>
        <dbReference type="ARBA" id="ARBA00022692"/>
    </source>
</evidence>
<keyword evidence="4 6" id="KW-1133">Transmembrane helix</keyword>
<dbReference type="GO" id="GO:0042910">
    <property type="term" value="F:xenobiotic transmembrane transporter activity"/>
    <property type="evidence" value="ECO:0007669"/>
    <property type="project" value="InterPro"/>
</dbReference>
<feature type="transmembrane region" description="Helical" evidence="6">
    <location>
        <begin position="157"/>
        <end position="174"/>
    </location>
</feature>
<dbReference type="Pfam" id="PF01554">
    <property type="entry name" value="MatE"/>
    <property type="match status" value="2"/>
</dbReference>
<feature type="transmembrane region" description="Helical" evidence="6">
    <location>
        <begin position="211"/>
        <end position="236"/>
    </location>
</feature>
<comment type="similarity">
    <text evidence="2">Belongs to the multi antimicrobial extrusion (MATE) (TC 2.A.66.1) family.</text>
</comment>
<dbReference type="PRINTS" id="PR00173">
    <property type="entry name" value="EDTRNSPORT"/>
</dbReference>